<dbReference type="Proteomes" id="UP000469724">
    <property type="component" value="Unassembled WGS sequence"/>
</dbReference>
<name>A0A7K3NMA1_9BACT</name>
<feature type="non-terminal residue" evidence="3">
    <location>
        <position position="1"/>
    </location>
</feature>
<gene>
    <name evidence="3" type="ORF">G3N56_11290</name>
</gene>
<keyword evidence="4" id="KW-1185">Reference proteome</keyword>
<proteinExistence type="predicted"/>
<comment type="caution">
    <text evidence="3">The sequence shown here is derived from an EMBL/GenBank/DDBJ whole genome shotgun (WGS) entry which is preliminary data.</text>
</comment>
<protein>
    <submittedName>
        <fullName evidence="3">Uncharacterized protein</fullName>
    </submittedName>
</protein>
<feature type="coiled-coil region" evidence="1">
    <location>
        <begin position="1250"/>
        <end position="1318"/>
    </location>
</feature>
<evidence type="ECO:0000256" key="2">
    <source>
        <dbReference type="SAM" id="MobiDB-lite"/>
    </source>
</evidence>
<evidence type="ECO:0000313" key="4">
    <source>
        <dbReference type="Proteomes" id="UP000469724"/>
    </source>
</evidence>
<feature type="region of interest" description="Disordered" evidence="2">
    <location>
        <begin position="1426"/>
        <end position="1446"/>
    </location>
</feature>
<organism evidence="3 4">
    <name type="scientific">Desulfolutivibrio sulfodismutans</name>
    <dbReference type="NCBI Taxonomy" id="63561"/>
    <lineage>
        <taxon>Bacteria</taxon>
        <taxon>Pseudomonadati</taxon>
        <taxon>Thermodesulfobacteriota</taxon>
        <taxon>Desulfovibrionia</taxon>
        <taxon>Desulfovibrionales</taxon>
        <taxon>Desulfovibrionaceae</taxon>
        <taxon>Desulfolutivibrio</taxon>
    </lineage>
</organism>
<feature type="compositionally biased region" description="Basic and acidic residues" evidence="2">
    <location>
        <begin position="1431"/>
        <end position="1440"/>
    </location>
</feature>
<evidence type="ECO:0000256" key="1">
    <source>
        <dbReference type="SAM" id="Coils"/>
    </source>
</evidence>
<dbReference type="EMBL" id="JAAGRQ010000044">
    <property type="protein sequence ID" value="NDY57326.1"/>
    <property type="molecule type" value="Genomic_DNA"/>
</dbReference>
<dbReference type="PANTHER" id="PTHR34491">
    <property type="entry name" value="A-TYPE INCLUSION PROTEIN, PUTATIVE-RELATED"/>
    <property type="match status" value="1"/>
</dbReference>
<keyword evidence="1" id="KW-0175">Coiled coil</keyword>
<reference evidence="3 4" key="1">
    <citation type="submission" date="2020-02" db="EMBL/GenBank/DDBJ databases">
        <title>Comparative genomics of sulfur disproportionating microorganisms.</title>
        <authorList>
            <person name="Ward L.M."/>
            <person name="Bertran E."/>
            <person name="Johnston D.T."/>
        </authorList>
    </citation>
    <scope>NUCLEOTIDE SEQUENCE [LARGE SCALE GENOMIC DNA]</scope>
    <source>
        <strain evidence="3 4">DSM 3696</strain>
    </source>
</reference>
<accession>A0A7K3NMA1</accession>
<dbReference type="PANTHER" id="PTHR34491:SF74">
    <property type="entry name" value="DUF4456 DOMAIN-CONTAINING PROTEIN"/>
    <property type="match status" value="1"/>
</dbReference>
<evidence type="ECO:0000313" key="3">
    <source>
        <dbReference type="EMBL" id="NDY57326.1"/>
    </source>
</evidence>
<sequence>PAQTNTSAVDLFRADRDRVAALDVVIEKGRNQELAKHLANLKGIESGNAAALSAEQKRQAATQKWQEERIQAEKAMAFAQKEGDAELLSRAQAMKDLADAGVAKAFDDIAKAASRSGGAAARAAQEATNFLASLDDQIASAEAALSGDTLQTKLSQVDKKWNDFARRVESGLVAGKLSAEQAAEAMERIGRGRGLEKQAVQAQAMVESLQKLSGLMSEIADATGDPDLAYQAGLSEAEAWYERNKQLINQNVEDENRRLSLLEGLERGYQAKRLEAQRDAYAKMGDGSSAYWEAEKALLEQRLKMVKSKTDDEVAYKMYAAKEVDDFNRRRLEAARDNPTSLGEAMSSAFALESGSYKTSFGRAQDDWRDTTQRMLRLTDDLSSGVAQGFGDMARQGVNKLVEMLGPVGAVVGRLGDMFISLFEDIMAEWLKRNIMGLIFDDASALSQGLSGLSPGGVSGGGGGIASLATGLVGDLLKGGVSTLFQGGASAVTTGVTTGGFGLGSSLLEGMMGAGVAGAPWAGAGAGAAAGAGMGSLVLPIVGTIIGAGLGLLGSLFGEEKKEQPPQEVWSGQAVMYSGGAMGGIGYTQMSDGSYKMTALDPMEMEAERQQFAETVKDINAAAKTLEIDFDRNWDRDFSFFFPPVAEELAGLVERLMYSTAAGQVLGELSPAAQLFAEGLEGLHDTLIRLGEAFGTVANQVKPLGIDFARMGGVTDATLLSLASLATGYNAGSAILRQAQEDQAESTEELTERFLAAGEAGAEVVRYLEQYRQQLQNLALASYSEQLVDVVGGEDNFNQVISTFAERAYEDRDRTEASVNYYRSEFRDKLSGASEHFPDFDVDSVMDNPGAFWSAYRAAMEQPMPPSAFEWWADLSGIVSNLQDFQDALADIDLAERAWDQDLLARRQTADGQDSAAEMTRRAIAQEQELADARKNGATYAQQAALAETQAYELERERDRLLGIEDEADSLGEYIEDLKDAVAYQTSAAQSLAASALAASSAFGAASKSLRDTLDDMLGLDADPAVTAARASREFADLYRRTMRGDTEAAGQLAGAASDLWESGRSTYDYDSLRASIIARLGSAAAYSERQDTYQGLEGGMASAQSGLLDRLYDETSGDVPDADFLAAATEMLSRMQAFTDLSGLAAEGRATSGDVRALAASTVDDLMRTTGLAELLGGTLDVQSLTADQAKLLLSAYDAMQVLGEATGQQYDASALTLRALDALASETLGQDQWASVVEAIEAGQAEYLEWLERNIEERRAEADRLYALQEQQLEAQEQMEAYFAGISDYLLKQTQIETLSATIADLRSQASTYQQMAIQAIAMGVPMAAMMHLQEVDRINAKIAALVSELEYWIGYEPQVPGLAEGGITTRPTYALIGEGKGGRQQEAVVPLDQFWAVLERLNASFERHLTNMTGLTREVARNTATSADEARRARYAERTVSPA</sequence>